<dbReference type="InterPro" id="IPR006143">
    <property type="entry name" value="RND_pump_MFP"/>
</dbReference>
<feature type="domain" description="Multidrug resistance protein MdtA-like C-terminal permuted SH3" evidence="6">
    <location>
        <begin position="337"/>
        <end position="398"/>
    </location>
</feature>
<dbReference type="InterPro" id="IPR058625">
    <property type="entry name" value="MdtA-like_BSH"/>
</dbReference>
<dbReference type="Proteomes" id="UP000016023">
    <property type="component" value="Unassembled WGS sequence"/>
</dbReference>
<protein>
    <submittedName>
        <fullName evidence="7">Uncharacterized protein</fullName>
    </submittedName>
</protein>
<keyword evidence="3" id="KW-0175">Coiled coil</keyword>
<dbReference type="NCBIfam" id="TIGR01730">
    <property type="entry name" value="RND_mfp"/>
    <property type="match status" value="1"/>
</dbReference>
<evidence type="ECO:0000313" key="7">
    <source>
        <dbReference type="EMBL" id="EHO66131.1"/>
    </source>
</evidence>
<sequence length="445" mass="47275">MRINNLTLCAGIALALFSSCGSSKRTLPTSDEFPVITIGASNAQLKTTYPATIKGIQDVEVRPKVSGFITKLYIHEGEAVRAGQLLFVIDNSTFQAAVEQAQAQVNSAQSAVSQAKARVVQANASLTSAQAQAATAKLTYDNSKSLYASKVIGDYELQTAKNTYETAMAAINQANSGIVSARAAVNQAESGVKQAQAMLSSAKDNLSFCYVKSPTTGYVGSLPYKEGALVSPSIAQPVTTISNVSTMEVYFSMTEADVLKLSRSNNGLNNAIKSFPSVSLKLADGSIYNHEGTIVKTSGIINPSTGTVSVIARFANPEHLLKSGGSGQIIIARSDNNVLQIPQDATTQVQDKIFVYKVDSENKLHYSEITVNPQNDGVKYIVTSGLKMGERIVTKGLTTLQDGMTIKPVSEAEYEAIIKKAEGLGEKQKTAAGFIEAMTSGEKKK</sequence>
<dbReference type="GO" id="GO:0005886">
    <property type="term" value="C:plasma membrane"/>
    <property type="evidence" value="ECO:0007669"/>
    <property type="project" value="TreeGrafter"/>
</dbReference>
<evidence type="ECO:0000256" key="2">
    <source>
        <dbReference type="ARBA" id="ARBA00009477"/>
    </source>
</evidence>
<dbReference type="Pfam" id="PF25917">
    <property type="entry name" value="BSH_RND"/>
    <property type="match status" value="1"/>
</dbReference>
<evidence type="ECO:0000259" key="6">
    <source>
        <dbReference type="Pfam" id="PF25967"/>
    </source>
</evidence>
<dbReference type="InterPro" id="IPR058627">
    <property type="entry name" value="MdtA-like_C"/>
</dbReference>
<dbReference type="EMBL" id="AGWK01000056">
    <property type="protein sequence ID" value="EHO66131.1"/>
    <property type="molecule type" value="Genomic_DNA"/>
</dbReference>
<dbReference type="HOGENOM" id="CLU_018816_2_1_10"/>
<keyword evidence="8" id="KW-1185">Reference proteome</keyword>
<evidence type="ECO:0000256" key="3">
    <source>
        <dbReference type="SAM" id="Coils"/>
    </source>
</evidence>
<evidence type="ECO:0000313" key="8">
    <source>
        <dbReference type="Proteomes" id="UP000016023"/>
    </source>
</evidence>
<dbReference type="Gene3D" id="1.10.287.470">
    <property type="entry name" value="Helix hairpin bin"/>
    <property type="match status" value="3"/>
</dbReference>
<comment type="similarity">
    <text evidence="2">Belongs to the membrane fusion protein (MFP) (TC 8.A.1) family.</text>
</comment>
<dbReference type="Pfam" id="PF25967">
    <property type="entry name" value="RND-MFP_C"/>
    <property type="match status" value="1"/>
</dbReference>
<dbReference type="Gene3D" id="2.40.50.100">
    <property type="match status" value="2"/>
</dbReference>
<dbReference type="GO" id="GO:0022857">
    <property type="term" value="F:transmembrane transporter activity"/>
    <property type="evidence" value="ECO:0007669"/>
    <property type="project" value="InterPro"/>
</dbReference>
<feature type="coiled-coil region" evidence="3">
    <location>
        <begin position="98"/>
        <end position="132"/>
    </location>
</feature>
<dbReference type="GO" id="GO:0046677">
    <property type="term" value="P:response to antibiotic"/>
    <property type="evidence" value="ECO:0007669"/>
    <property type="project" value="TreeGrafter"/>
</dbReference>
<comment type="subcellular location">
    <subcellularLocation>
        <location evidence="1">Cell envelope</location>
    </subcellularLocation>
</comment>
<dbReference type="Gene3D" id="2.40.30.170">
    <property type="match status" value="1"/>
</dbReference>
<reference evidence="7 8" key="1">
    <citation type="submission" date="2011-12" db="EMBL/GenBank/DDBJ databases">
        <title>The Genome Sequence of Prevotella micans F0438.</title>
        <authorList>
            <consortium name="The Broad Institute Genome Sequencing Platform"/>
            <person name="Earl A."/>
            <person name="Ward D."/>
            <person name="Feldgarden M."/>
            <person name="Gevers D."/>
            <person name="Izard J."/>
            <person name="Baranova O.V."/>
            <person name="Blanton J.M."/>
            <person name="Wade W.G."/>
            <person name="Dewhirst F.E."/>
            <person name="Young S.K."/>
            <person name="Zeng Q."/>
            <person name="Gargeya S."/>
            <person name="Fitzgerald M."/>
            <person name="Haas B."/>
            <person name="Abouelleil A."/>
            <person name="Alvarado L."/>
            <person name="Arachchi H.M."/>
            <person name="Berlin A."/>
            <person name="Chapman S.B."/>
            <person name="Gearin G."/>
            <person name="Goldberg J."/>
            <person name="Griggs A."/>
            <person name="Gujja S."/>
            <person name="Hansen M."/>
            <person name="Heiman D."/>
            <person name="Howarth C."/>
            <person name="Larimer J."/>
            <person name="Lui A."/>
            <person name="MacDonald P.J.P."/>
            <person name="McCowen C."/>
            <person name="Montmayeur A."/>
            <person name="Murphy C."/>
            <person name="Neiman D."/>
            <person name="Pearson M."/>
            <person name="Priest M."/>
            <person name="Roberts A."/>
            <person name="Saif S."/>
            <person name="Shea T."/>
            <person name="Sisk P."/>
            <person name="Stolte C."/>
            <person name="Sykes S."/>
            <person name="Wortman J."/>
            <person name="Nusbaum C."/>
            <person name="Birren B."/>
        </authorList>
    </citation>
    <scope>NUCLEOTIDE SEQUENCE [LARGE SCALE GENOMIC DNA]</scope>
    <source>
        <strain evidence="7 8">F0438</strain>
    </source>
</reference>
<dbReference type="InterPro" id="IPR058626">
    <property type="entry name" value="MdtA-like_b-barrel"/>
</dbReference>
<feature type="domain" description="Multidrug resistance protein MdtA-like barrel-sandwich hybrid" evidence="4">
    <location>
        <begin position="58"/>
        <end position="241"/>
    </location>
</feature>
<comment type="caution">
    <text evidence="7">The sequence shown here is derived from an EMBL/GenBank/DDBJ whole genome shotgun (WGS) entry which is preliminary data.</text>
</comment>
<dbReference type="PANTHER" id="PTHR30158:SF23">
    <property type="entry name" value="MULTIDRUG RESISTANCE PROTEIN MEXA"/>
    <property type="match status" value="1"/>
</dbReference>
<accession>H1Q4X0</accession>
<dbReference type="PATRIC" id="fig|883158.3.peg.1961"/>
<gene>
    <name evidence="7" type="ORF">HMPREF9140_01958</name>
</gene>
<dbReference type="Pfam" id="PF25944">
    <property type="entry name" value="Beta-barrel_RND"/>
    <property type="match status" value="1"/>
</dbReference>
<evidence type="ECO:0000256" key="1">
    <source>
        <dbReference type="ARBA" id="ARBA00004196"/>
    </source>
</evidence>
<dbReference type="PROSITE" id="PS51257">
    <property type="entry name" value="PROKAR_LIPOPROTEIN"/>
    <property type="match status" value="1"/>
</dbReference>
<feature type="domain" description="Multidrug resistance protein MdtA-like beta-barrel" evidence="5">
    <location>
        <begin position="246"/>
        <end position="324"/>
    </location>
</feature>
<dbReference type="eggNOG" id="COG0845">
    <property type="taxonomic scope" value="Bacteria"/>
</dbReference>
<organism evidence="7 8">
    <name type="scientific">Prevotella micans F0438</name>
    <dbReference type="NCBI Taxonomy" id="883158"/>
    <lineage>
        <taxon>Bacteria</taxon>
        <taxon>Pseudomonadati</taxon>
        <taxon>Bacteroidota</taxon>
        <taxon>Bacteroidia</taxon>
        <taxon>Bacteroidales</taxon>
        <taxon>Prevotellaceae</taxon>
        <taxon>Prevotella</taxon>
    </lineage>
</organism>
<dbReference type="Gene3D" id="2.40.420.20">
    <property type="match status" value="1"/>
</dbReference>
<evidence type="ECO:0000259" key="4">
    <source>
        <dbReference type="Pfam" id="PF25917"/>
    </source>
</evidence>
<proteinExistence type="inferred from homology"/>
<name>H1Q4X0_9BACT</name>
<dbReference type="PANTHER" id="PTHR30158">
    <property type="entry name" value="ACRA/E-RELATED COMPONENT OF DRUG EFFLUX TRANSPORTER"/>
    <property type="match status" value="1"/>
</dbReference>
<dbReference type="SUPFAM" id="SSF111369">
    <property type="entry name" value="HlyD-like secretion proteins"/>
    <property type="match status" value="2"/>
</dbReference>
<evidence type="ECO:0000259" key="5">
    <source>
        <dbReference type="Pfam" id="PF25944"/>
    </source>
</evidence>
<dbReference type="STRING" id="883158.HMPREF9140_01958"/>
<dbReference type="AlphaFoldDB" id="H1Q4X0"/>
<dbReference type="RefSeq" id="WP_006953605.1">
    <property type="nucleotide sequence ID" value="NZ_JH594523.1"/>
</dbReference>